<keyword evidence="3" id="KW-0539">Nucleus</keyword>
<name>A0A9D5AMT0_PEA</name>
<dbReference type="SMART" id="SM01114">
    <property type="entry name" value="CXC"/>
    <property type="match status" value="1"/>
</dbReference>
<evidence type="ECO:0000313" key="6">
    <source>
        <dbReference type="EMBL" id="KAI5414758.1"/>
    </source>
</evidence>
<protein>
    <recommendedName>
        <fullName evidence="5">CRC domain-containing protein</fullName>
    </recommendedName>
</protein>
<comment type="subcellular location">
    <subcellularLocation>
        <location evidence="1">Nucleus</location>
    </subcellularLocation>
</comment>
<comment type="similarity">
    <text evidence="2">Belongs to the lin-54 family.</text>
</comment>
<reference evidence="6 7" key="1">
    <citation type="journal article" date="2022" name="Nat. Genet.">
        <title>Improved pea reference genome and pan-genome highlight genomic features and evolutionary characteristics.</title>
        <authorList>
            <person name="Yang T."/>
            <person name="Liu R."/>
            <person name="Luo Y."/>
            <person name="Hu S."/>
            <person name="Wang D."/>
            <person name="Wang C."/>
            <person name="Pandey M.K."/>
            <person name="Ge S."/>
            <person name="Xu Q."/>
            <person name="Li N."/>
            <person name="Li G."/>
            <person name="Huang Y."/>
            <person name="Saxena R.K."/>
            <person name="Ji Y."/>
            <person name="Li M."/>
            <person name="Yan X."/>
            <person name="He Y."/>
            <person name="Liu Y."/>
            <person name="Wang X."/>
            <person name="Xiang C."/>
            <person name="Varshney R.K."/>
            <person name="Ding H."/>
            <person name="Gao S."/>
            <person name="Zong X."/>
        </authorList>
    </citation>
    <scope>NUCLEOTIDE SEQUENCE [LARGE SCALE GENOMIC DNA]</scope>
    <source>
        <strain evidence="6 7">cv. Zhongwan 6</strain>
    </source>
</reference>
<evidence type="ECO:0000256" key="4">
    <source>
        <dbReference type="SAM" id="MobiDB-lite"/>
    </source>
</evidence>
<dbReference type="EMBL" id="JAMSHJ010000004">
    <property type="protein sequence ID" value="KAI5414758.1"/>
    <property type="molecule type" value="Genomic_DNA"/>
</dbReference>
<gene>
    <name evidence="6" type="ORF">KIW84_040284</name>
</gene>
<evidence type="ECO:0000313" key="7">
    <source>
        <dbReference type="Proteomes" id="UP001058974"/>
    </source>
</evidence>
<dbReference type="InterPro" id="IPR044522">
    <property type="entry name" value="TSO1-like"/>
</dbReference>
<dbReference type="AlphaFoldDB" id="A0A9D5AMT0"/>
<organism evidence="6 7">
    <name type="scientific">Pisum sativum</name>
    <name type="common">Garden pea</name>
    <name type="synonym">Lathyrus oleraceus</name>
    <dbReference type="NCBI Taxonomy" id="3888"/>
    <lineage>
        <taxon>Eukaryota</taxon>
        <taxon>Viridiplantae</taxon>
        <taxon>Streptophyta</taxon>
        <taxon>Embryophyta</taxon>
        <taxon>Tracheophyta</taxon>
        <taxon>Spermatophyta</taxon>
        <taxon>Magnoliopsida</taxon>
        <taxon>eudicotyledons</taxon>
        <taxon>Gunneridae</taxon>
        <taxon>Pentapetalae</taxon>
        <taxon>rosids</taxon>
        <taxon>fabids</taxon>
        <taxon>Fabales</taxon>
        <taxon>Fabaceae</taxon>
        <taxon>Papilionoideae</taxon>
        <taxon>50 kb inversion clade</taxon>
        <taxon>NPAAA clade</taxon>
        <taxon>Hologalegina</taxon>
        <taxon>IRL clade</taxon>
        <taxon>Fabeae</taxon>
        <taxon>Lathyrus</taxon>
    </lineage>
</organism>
<dbReference type="GO" id="GO:0005634">
    <property type="term" value="C:nucleus"/>
    <property type="evidence" value="ECO:0007669"/>
    <property type="project" value="UniProtKB-SubCell"/>
</dbReference>
<dbReference type="InterPro" id="IPR005172">
    <property type="entry name" value="CRC"/>
</dbReference>
<comment type="caution">
    <text evidence="6">The sequence shown here is derived from an EMBL/GenBank/DDBJ whole genome shotgun (WGS) entry which is preliminary data.</text>
</comment>
<dbReference type="PROSITE" id="PS51634">
    <property type="entry name" value="CRC"/>
    <property type="match status" value="1"/>
</dbReference>
<dbReference type="Gramene" id="Psat0s3930g0200.1">
    <property type="protein sequence ID" value="Psat0s3930g0200.1.cds"/>
    <property type="gene ID" value="Psat0s3930g0200"/>
</dbReference>
<sequence>MEAPPFSNLEEHHDDSLFNYLNSLSPLNPPAMDYSLFTSPNASSFEESTFLIARDNLLDTSNPQVSSQNVPTYSTQDCDYNNLISTTQSLMDTNPIQTGNHEVPEVESTKDFTKFLVHITGEDFCRSTLKMKSKQLDPSNMKKKRKLGSCSKHEKEEESADFSQSTSLKKKRKIRISGHCKCKKTSCLRKYCECFKGGVGCSPSCKCQGCENIYGKKDRELQETEALQISRPLVPLPYLSLENPQRSFCAELFGSQNQELAKALS</sequence>
<dbReference type="PANTHER" id="PTHR46159:SF12">
    <property type="entry name" value="PROTEIN TESMIN_TSO1-LIKE CXC 3-RELATED"/>
    <property type="match status" value="1"/>
</dbReference>
<evidence type="ECO:0000259" key="5">
    <source>
        <dbReference type="PROSITE" id="PS51634"/>
    </source>
</evidence>
<evidence type="ECO:0000256" key="1">
    <source>
        <dbReference type="ARBA" id="ARBA00004123"/>
    </source>
</evidence>
<accession>A0A9D5AMT0</accession>
<dbReference type="PANTHER" id="PTHR46159">
    <property type="entry name" value="PROTEIN TESMIN/TSO1-LIKE CXC 2"/>
    <property type="match status" value="1"/>
</dbReference>
<feature type="region of interest" description="Disordered" evidence="4">
    <location>
        <begin position="135"/>
        <end position="164"/>
    </location>
</feature>
<feature type="domain" description="CRC" evidence="5">
    <location>
        <begin position="180"/>
        <end position="215"/>
    </location>
</feature>
<proteinExistence type="inferred from homology"/>
<evidence type="ECO:0000256" key="3">
    <source>
        <dbReference type="ARBA" id="ARBA00023242"/>
    </source>
</evidence>
<keyword evidence="7" id="KW-1185">Reference proteome</keyword>
<dbReference type="Pfam" id="PF03638">
    <property type="entry name" value="TCR"/>
    <property type="match status" value="1"/>
</dbReference>
<dbReference type="Gramene" id="Psat04G0028400-T1">
    <property type="protein sequence ID" value="KAI5414758.1"/>
    <property type="gene ID" value="KIW84_040284"/>
</dbReference>
<dbReference type="GO" id="GO:0003700">
    <property type="term" value="F:DNA-binding transcription factor activity"/>
    <property type="evidence" value="ECO:0007669"/>
    <property type="project" value="InterPro"/>
</dbReference>
<dbReference type="Proteomes" id="UP001058974">
    <property type="component" value="Chromosome 4"/>
</dbReference>
<dbReference type="InterPro" id="IPR033467">
    <property type="entry name" value="Tesmin/TSO1-like_CXC"/>
</dbReference>
<dbReference type="OrthoDB" id="1435936at2759"/>
<evidence type="ECO:0000256" key="2">
    <source>
        <dbReference type="ARBA" id="ARBA00007267"/>
    </source>
</evidence>